<dbReference type="GO" id="GO:0006297">
    <property type="term" value="P:nucleotide-excision repair, DNA gap filling"/>
    <property type="evidence" value="ECO:0007669"/>
    <property type="project" value="TreeGrafter"/>
</dbReference>
<dbReference type="SUPFAM" id="SSF53098">
    <property type="entry name" value="Ribonuclease H-like"/>
    <property type="match status" value="1"/>
</dbReference>
<dbReference type="GO" id="GO:0051539">
    <property type="term" value="F:4 iron, 4 sulfur cluster binding"/>
    <property type="evidence" value="ECO:0007669"/>
    <property type="project" value="UniProtKB-KW"/>
</dbReference>
<evidence type="ECO:0000256" key="3">
    <source>
        <dbReference type="ARBA" id="ARBA00004173"/>
    </source>
</evidence>
<dbReference type="GO" id="GO:0003677">
    <property type="term" value="F:DNA binding"/>
    <property type="evidence" value="ECO:0007669"/>
    <property type="project" value="UniProtKB-KW"/>
</dbReference>
<dbReference type="Pfam" id="PF22912">
    <property type="entry name" value="zf-DPOE"/>
    <property type="match status" value="1"/>
</dbReference>
<dbReference type="CDD" id="cd05535">
    <property type="entry name" value="POLBc_epsilon"/>
    <property type="match status" value="1"/>
</dbReference>
<keyword evidence="25" id="KW-1185">Reference proteome</keyword>
<keyword evidence="7 21" id="KW-0548">Nucleotidyltransferase</keyword>
<keyword evidence="6 21" id="KW-0808">Transferase</keyword>
<comment type="cofactor">
    <cofactor evidence="1 21">
        <name>[4Fe-4S] cluster</name>
        <dbReference type="ChEBI" id="CHEBI:49883"/>
    </cofactor>
</comment>
<dbReference type="CDD" id="cd05779">
    <property type="entry name" value="DNA_polB_epsilon_exo"/>
    <property type="match status" value="1"/>
</dbReference>
<evidence type="ECO:0000313" key="25">
    <source>
        <dbReference type="Proteomes" id="UP000033483"/>
    </source>
</evidence>
<comment type="function">
    <text evidence="19 21">DNA polymerase II participates in chromosomal DNA replication.</text>
</comment>
<sequence length="2235" mass="255939">MHNTSLRRPQKGFRRGGKVAYHGGRPARTFAAAAGRSEATASDEKWERTQMAHEIDEKMGFERIDSGKTKEGWLVNLKATSTPDERNVNGRAAVDCYFIEDGNETTFKATVEYEPYFLIAVRKGHESEVEEWVKRLNGGGIVKSVKRVEKEDLSMPNHLLGYRRTFLKLSFLNVPDLMLTRREIMPIAERNRKNMNAMDTYAEVVRATGDFDLYDDSRENELRENISVADASDFVVDIREYDVPYHVRVMIDLDIRVGKWYYVDFSTGTTIVKVNEERLAMADPVVMAYDIETAKSPLKFPDSSVDQIMMISYMIDGQGFLITNREIVSEDIADFDYTPKPEYPGTFIIFNEPNEKQLIERFFEHIKISRPTVIATYNGDFFDWPYVEARAAFNGIDMYQEIGWKRDSEDQFKCNYSVHMDCFHWVNRDSYLPQGSRGLKAVTVAKLGYDPDELDPELMTPYASERPQTLAEYSVSDAVATYYLYMKYVHPFIFSLCTILPLDGDDTLRKGTGTLCEMLLMVQAYQKEIILPNKHVSPRESFWEGHLLDSETYVGGHVESIEAGVFRSDIPVNFAVQPAAVDELLRDLDAALQFSITVEEKKKMEDVENYEEIKSQIAAKLHQLKETPNRSERPLIYHLDVASMYPNIMTTNRLQPDSMISESDCAACDFNRPGKTCDRRLPWAWRGEFIPAKRDEYNMIRGTLEGEKFPPRRPGGPMRAFHEMSLDEQAALIRKRLQLYSQKIYHKIHESKTIVREAIICQRENPFYINTVRDFRDRRYDYKGKAKVWKGKTEALKSSGASASEVEAAKKMIVLFDSLQLAHKVILNSFYGYVMRKGSRWYSMEMAGVTCLTGATIIQLAKDLVDRLGRPLELDTDGIWCMLPATFPENFSFKLKNGKKVFISYPCVMLNHLVHAKFTNHQYQTLVDPATFKYETHSDNSIFFEVDGPYKAMVLPTSKEEDKNLKKRYAVFNDDGSLAELKGFEVKRRGELKLIKIFQQQIFKFFLEGTTLAECYTAVAKVANRWLDVLHNKGSTLSDEELMDLISENRSMTKTLEEYGSQKSASITTARRLADFLGEGMVKDKGLNCKFIISSLPRNSPVTERAVPVAIFSAPEDTKRLYLRKWLKEDPASVDPRALLDWNYYLERLGSVIQKLITIPAALQKVRNPVPRVPHPEWLQRRINQKEDKMKQKKLSDMFTIKSGPLADTLVSLSRLEDVEDYGNQLAKAKTVGAAIASSQTPVSKRKAPERDETPLLEELPEKVPNPSEDYVAFLKYQKRKWKMQKEARTRRRQLFGDRRMNAGSSIQQTMMKQAHLTFTNTWQVLHLKATDSPGIVMAYVLIDAKIHPIKIKVPRQLYVNFKSKSTPKIDLKGCTIRPVNATLPSGHNPINLVQLTMSEETYMTEMQKWFPLLNDRTVEGVYEQKLPLNMRALLKLGNTCTIDQSQDAVLGKGLESGFELSGLKRPDKKRPYLESVPLAFIYISHITAGDKQIYGIFSSCAEQAHIVILQRSRDMMQDIPNISRIYRERLSDHVAEVAASNGSIQDFFQYQENINFKITQVTTQRKAHLEIGDVVKKMHKEELRAQILVVQSSQREILIHNIPVLGEFPTLPMKYDVYDGSLPPLGWQPVVVRRLVRHYLRLSGEITHFMALARYADIPLCNLEKEDPRFLIDISYARRLQANNVALWWSSDARPDHGGYEKDNISGPLDVVNMPQVNNPGTYVTVCIEMEVRNLAINTILTSSLINALEGGDDVFGSDPVSDKDGSSSLYGISSFSSAGIRVLREMVKSWWSEACKGSPMADLMVNHLLRWVESPDSYLYDNTLHRYVQLICRKAFQQLMGDFRRVGCQVIFANSSRLILQTTKQDVETAYAFGQYITKSIKTQPLFHFIDLDIKEYWDYLVWYDEYNYGGVGCEEIVEEEGGQELNTVMHWQMQSFLPPRLQSVFSDWVVEFIRIMHNFKRPNANNSQATSTPRLTQIPVRSLTSERDSMEVTNIISGATFEKPLKKEIASLITRQRREMMHPEFAADYAFPRLPGSHISGLDSHKAVLELVKAIMQVLSLDKNIIMEARLLRKELLQMFDISDFSAAGAFRNPSESLVLRDISCENCAMPREFDFCRDEDLLPEETAQDAGDSVWRCSGCGFEFSRMRIEERLIADVEAYIIEWTTQDQKCKLCGSIKLGELMDHCTCSGDWVNIMKREDVVGRLNVYKNVADFYDMRMLLSVVTSIQAGI</sequence>
<dbReference type="PANTHER" id="PTHR10670:SF0">
    <property type="entry name" value="DNA POLYMERASE EPSILON CATALYTIC SUBUNIT A"/>
    <property type="match status" value="1"/>
</dbReference>
<dbReference type="Pfam" id="PF08490">
    <property type="entry name" value="DUF1744"/>
    <property type="match status" value="1"/>
</dbReference>
<evidence type="ECO:0000256" key="12">
    <source>
        <dbReference type="ARBA" id="ARBA00022932"/>
    </source>
</evidence>
<dbReference type="GO" id="GO:0000166">
    <property type="term" value="F:nucleotide binding"/>
    <property type="evidence" value="ECO:0007669"/>
    <property type="project" value="InterPro"/>
</dbReference>
<keyword evidence="11 21" id="KW-0862">Zinc</keyword>
<dbReference type="FunFam" id="1.10.132.60:FF:000002">
    <property type="entry name" value="DNA polymerase epsilon catalytic subunit"/>
    <property type="match status" value="1"/>
</dbReference>
<evidence type="ECO:0000256" key="8">
    <source>
        <dbReference type="ARBA" id="ARBA00022705"/>
    </source>
</evidence>
<dbReference type="PANTHER" id="PTHR10670">
    <property type="entry name" value="DNA POLYMERASE EPSILON CATALYTIC SUBUNIT A"/>
    <property type="match status" value="1"/>
</dbReference>
<proteinExistence type="inferred from homology"/>
<keyword evidence="5 21" id="KW-0004">4Fe-4S</keyword>
<dbReference type="GO" id="GO:0005739">
    <property type="term" value="C:mitochondrion"/>
    <property type="evidence" value="ECO:0007669"/>
    <property type="project" value="UniProtKB-SubCell"/>
</dbReference>
<reference evidence="24 25" key="1">
    <citation type="submission" date="2015-03" db="EMBL/GenBank/DDBJ databases">
        <authorList>
            <person name="Radwan O."/>
            <person name="Al-Naeli F.A."/>
            <person name="Rendon G.A."/>
            <person name="Fields C."/>
        </authorList>
    </citation>
    <scope>NUCLEOTIDE SEQUENCE [LARGE SCALE GENOMIC DNA]</scope>
    <source>
        <strain evidence="24">CR-DP1</strain>
    </source>
</reference>
<dbReference type="GO" id="GO:0003887">
    <property type="term" value="F:DNA-directed DNA polymerase activity"/>
    <property type="evidence" value="ECO:0007669"/>
    <property type="project" value="UniProtKB-KW"/>
</dbReference>
<keyword evidence="14 21" id="KW-0411">Iron-sulfur</keyword>
<comment type="catalytic activity">
    <reaction evidence="18 21">
        <text>DNA(n) + a 2'-deoxyribonucleoside 5'-triphosphate = DNA(n+1) + diphosphate</text>
        <dbReference type="Rhea" id="RHEA:22508"/>
        <dbReference type="Rhea" id="RHEA-COMP:17339"/>
        <dbReference type="Rhea" id="RHEA-COMP:17340"/>
        <dbReference type="ChEBI" id="CHEBI:33019"/>
        <dbReference type="ChEBI" id="CHEBI:61560"/>
        <dbReference type="ChEBI" id="CHEBI:173112"/>
        <dbReference type="EC" id="2.7.7.7"/>
    </reaction>
</comment>
<dbReference type="InterPro" id="IPR013697">
    <property type="entry name" value="DNA_pol_e_suA_C"/>
</dbReference>
<feature type="compositionally biased region" description="Basic residues" evidence="22">
    <location>
        <begin position="8"/>
        <end position="17"/>
    </location>
</feature>
<protein>
    <recommendedName>
        <fullName evidence="21">DNA polymerase epsilon catalytic subunit</fullName>
        <ecNumber evidence="21">2.7.7.7</ecNumber>
    </recommendedName>
</protein>
<accession>A0A0F4ZDM7</accession>
<dbReference type="EMBL" id="LAEV01001462">
    <property type="protein sequence ID" value="KKA27988.1"/>
    <property type="molecule type" value="Genomic_DNA"/>
</dbReference>
<feature type="region of interest" description="Disordered" evidence="22">
    <location>
        <begin position="1237"/>
        <end position="1256"/>
    </location>
</feature>
<dbReference type="InterPro" id="IPR042087">
    <property type="entry name" value="DNA_pol_B_thumb"/>
</dbReference>
<evidence type="ECO:0000256" key="18">
    <source>
        <dbReference type="ARBA" id="ARBA00049244"/>
    </source>
</evidence>
<dbReference type="GO" id="GO:0008270">
    <property type="term" value="F:zinc ion binding"/>
    <property type="evidence" value="ECO:0007669"/>
    <property type="project" value="UniProtKB-KW"/>
</dbReference>
<evidence type="ECO:0000256" key="10">
    <source>
        <dbReference type="ARBA" id="ARBA00022771"/>
    </source>
</evidence>
<keyword evidence="15 21" id="KW-0238">DNA-binding</keyword>
<evidence type="ECO:0000256" key="16">
    <source>
        <dbReference type="ARBA" id="ARBA00023128"/>
    </source>
</evidence>
<organism evidence="24 25">
    <name type="scientific">Thielaviopsis punctulata</name>
    <dbReference type="NCBI Taxonomy" id="72032"/>
    <lineage>
        <taxon>Eukaryota</taxon>
        <taxon>Fungi</taxon>
        <taxon>Dikarya</taxon>
        <taxon>Ascomycota</taxon>
        <taxon>Pezizomycotina</taxon>
        <taxon>Sordariomycetes</taxon>
        <taxon>Hypocreomycetidae</taxon>
        <taxon>Microascales</taxon>
        <taxon>Ceratocystidaceae</taxon>
        <taxon>Thielaviopsis</taxon>
    </lineage>
</organism>
<dbReference type="GO" id="GO:0006287">
    <property type="term" value="P:base-excision repair, gap-filling"/>
    <property type="evidence" value="ECO:0007669"/>
    <property type="project" value="TreeGrafter"/>
</dbReference>
<dbReference type="InterPro" id="IPR012337">
    <property type="entry name" value="RNaseH-like_sf"/>
</dbReference>
<dbReference type="GO" id="GO:0008622">
    <property type="term" value="C:epsilon DNA polymerase complex"/>
    <property type="evidence" value="ECO:0007669"/>
    <property type="project" value="InterPro"/>
</dbReference>
<comment type="similarity">
    <text evidence="4 21">Belongs to the DNA polymerase type-B family.</text>
</comment>
<dbReference type="GO" id="GO:0045004">
    <property type="term" value="P:DNA replication proofreading"/>
    <property type="evidence" value="ECO:0007669"/>
    <property type="project" value="TreeGrafter"/>
</dbReference>
<name>A0A0F4ZDM7_9PEZI</name>
<dbReference type="Pfam" id="PF03104">
    <property type="entry name" value="DNA_pol_B_exo1"/>
    <property type="match status" value="1"/>
</dbReference>
<evidence type="ECO:0000256" key="2">
    <source>
        <dbReference type="ARBA" id="ARBA00004123"/>
    </source>
</evidence>
<dbReference type="Gene3D" id="3.90.1600.10">
    <property type="entry name" value="Palm domain of DNA polymerase"/>
    <property type="match status" value="1"/>
</dbReference>
<keyword evidence="8 21" id="KW-0235">DNA replication</keyword>
<dbReference type="EC" id="2.7.7.7" evidence="21"/>
<evidence type="ECO:0000256" key="6">
    <source>
        <dbReference type="ARBA" id="ARBA00022679"/>
    </source>
</evidence>
<evidence type="ECO:0000256" key="22">
    <source>
        <dbReference type="SAM" id="MobiDB-lite"/>
    </source>
</evidence>
<evidence type="ECO:0000256" key="7">
    <source>
        <dbReference type="ARBA" id="ARBA00022695"/>
    </source>
</evidence>
<evidence type="ECO:0000256" key="15">
    <source>
        <dbReference type="ARBA" id="ARBA00023125"/>
    </source>
</evidence>
<dbReference type="SMART" id="SM00486">
    <property type="entry name" value="POLBc"/>
    <property type="match status" value="1"/>
</dbReference>
<dbReference type="Proteomes" id="UP000033483">
    <property type="component" value="Unassembled WGS sequence"/>
</dbReference>
<gene>
    <name evidence="24" type="ORF">TD95_003293</name>
</gene>
<evidence type="ECO:0000256" key="20">
    <source>
        <dbReference type="ARBA" id="ARBA00065544"/>
    </source>
</evidence>
<keyword evidence="10 21" id="KW-0863">Zinc-finger</keyword>
<dbReference type="InterPro" id="IPR029703">
    <property type="entry name" value="POL2"/>
</dbReference>
<dbReference type="InterPro" id="IPR054475">
    <property type="entry name" value="Znf-DPOE"/>
</dbReference>
<dbReference type="InterPro" id="IPR036397">
    <property type="entry name" value="RNaseH_sf"/>
</dbReference>
<evidence type="ECO:0000256" key="5">
    <source>
        <dbReference type="ARBA" id="ARBA00022485"/>
    </source>
</evidence>
<dbReference type="SMART" id="SM01159">
    <property type="entry name" value="DUF1744"/>
    <property type="match status" value="1"/>
</dbReference>
<dbReference type="InterPro" id="IPR043502">
    <property type="entry name" value="DNA/RNA_pol_sf"/>
</dbReference>
<dbReference type="InterPro" id="IPR023211">
    <property type="entry name" value="DNA_pol_palm_dom_sf"/>
</dbReference>
<dbReference type="InterPro" id="IPR006172">
    <property type="entry name" value="DNA-dir_DNA_pol_B"/>
</dbReference>
<keyword evidence="16" id="KW-0496">Mitochondrion</keyword>
<keyword evidence="17 21" id="KW-0539">Nucleus</keyword>
<dbReference type="SUPFAM" id="SSF56672">
    <property type="entry name" value="DNA/RNA polymerases"/>
    <property type="match status" value="1"/>
</dbReference>
<keyword evidence="12 21" id="KW-0239">DNA-directed DNA polymerase</keyword>
<comment type="subunit">
    <text evidence="20">Heterotetramer. Consists of 4 subunits: POL2, DPB2, DPB3 and DPB4.</text>
</comment>
<feature type="region of interest" description="Disordered" evidence="22">
    <location>
        <begin position="1"/>
        <end position="20"/>
    </location>
</feature>
<dbReference type="GO" id="GO:0006272">
    <property type="term" value="P:leading strand elongation"/>
    <property type="evidence" value="ECO:0007669"/>
    <property type="project" value="TreeGrafter"/>
</dbReference>
<dbReference type="Pfam" id="PF23250">
    <property type="entry name" value="zf_DPOE_2"/>
    <property type="match status" value="1"/>
</dbReference>
<dbReference type="Gene3D" id="1.10.132.60">
    <property type="entry name" value="DNA polymerase family B, C-terminal domain"/>
    <property type="match status" value="1"/>
</dbReference>
<evidence type="ECO:0000256" key="14">
    <source>
        <dbReference type="ARBA" id="ARBA00023014"/>
    </source>
</evidence>
<dbReference type="Gene3D" id="3.30.342.10">
    <property type="entry name" value="DNA Polymerase, chain B, domain 1"/>
    <property type="match status" value="1"/>
</dbReference>
<evidence type="ECO:0000256" key="4">
    <source>
        <dbReference type="ARBA" id="ARBA00005755"/>
    </source>
</evidence>
<evidence type="ECO:0000313" key="24">
    <source>
        <dbReference type="EMBL" id="KKA27988.1"/>
    </source>
</evidence>
<comment type="subcellular location">
    <subcellularLocation>
        <location evidence="3">Mitochondrion</location>
    </subcellularLocation>
    <subcellularLocation>
        <location evidence="2 21">Nucleus</location>
    </subcellularLocation>
</comment>
<keyword evidence="13 21" id="KW-0408">Iron</keyword>
<dbReference type="OrthoDB" id="10060449at2759"/>
<dbReference type="InterPro" id="IPR006133">
    <property type="entry name" value="DNA-dir_DNA_pol_B_exonuc"/>
</dbReference>
<dbReference type="GO" id="GO:0008310">
    <property type="term" value="F:single-stranded DNA 3'-5' DNA exonuclease activity"/>
    <property type="evidence" value="ECO:0007669"/>
    <property type="project" value="TreeGrafter"/>
</dbReference>
<comment type="caution">
    <text evidence="24">The sequence shown here is derived from an EMBL/GenBank/DDBJ whole genome shotgun (WGS) entry which is preliminary data.</text>
</comment>
<dbReference type="FunFam" id="3.30.420.10:FF:000015">
    <property type="entry name" value="DNA polymerase epsilon catalytic subunit"/>
    <property type="match status" value="1"/>
</dbReference>
<dbReference type="InterPro" id="IPR055191">
    <property type="entry name" value="POL2_thumb"/>
</dbReference>
<evidence type="ECO:0000256" key="11">
    <source>
        <dbReference type="ARBA" id="ARBA00022833"/>
    </source>
</evidence>
<evidence type="ECO:0000256" key="19">
    <source>
        <dbReference type="ARBA" id="ARBA00057054"/>
    </source>
</evidence>
<evidence type="ECO:0000256" key="17">
    <source>
        <dbReference type="ARBA" id="ARBA00023242"/>
    </source>
</evidence>
<evidence type="ECO:0000256" key="1">
    <source>
        <dbReference type="ARBA" id="ARBA00001966"/>
    </source>
</evidence>
<evidence type="ECO:0000256" key="9">
    <source>
        <dbReference type="ARBA" id="ARBA00022723"/>
    </source>
</evidence>
<evidence type="ECO:0000256" key="13">
    <source>
        <dbReference type="ARBA" id="ARBA00023004"/>
    </source>
</evidence>
<feature type="domain" description="DNA polymerase epsilon catalytic subunit A C-terminal" evidence="23">
    <location>
        <begin position="1522"/>
        <end position="1914"/>
    </location>
</feature>
<dbReference type="Gene3D" id="3.30.420.10">
    <property type="entry name" value="Ribonuclease H-like superfamily/Ribonuclease H"/>
    <property type="match status" value="1"/>
</dbReference>
<dbReference type="FunFam" id="3.90.1600.10:FF:000006">
    <property type="entry name" value="DNA polymerase epsilon catalytic subunit"/>
    <property type="match status" value="1"/>
</dbReference>
<dbReference type="GO" id="GO:0000278">
    <property type="term" value="P:mitotic cell cycle"/>
    <property type="evidence" value="ECO:0007669"/>
    <property type="project" value="TreeGrafter"/>
</dbReference>
<evidence type="ECO:0000256" key="21">
    <source>
        <dbReference type="RuleBase" id="RU365029"/>
    </source>
</evidence>
<evidence type="ECO:0000259" key="23">
    <source>
        <dbReference type="SMART" id="SM01159"/>
    </source>
</evidence>
<dbReference type="Pfam" id="PF22634">
    <property type="entry name" value="POL2_thumb"/>
    <property type="match status" value="1"/>
</dbReference>
<keyword evidence="9 21" id="KW-0479">Metal-binding</keyword>